<dbReference type="InterPro" id="IPR006944">
    <property type="entry name" value="Phage/GTA_portal"/>
</dbReference>
<accession>A0A7D5W312</accession>
<dbReference type="Pfam" id="PF04860">
    <property type="entry name" value="Phage_portal"/>
    <property type="match status" value="1"/>
</dbReference>
<reference evidence="1" key="1">
    <citation type="submission" date="2020-07" db="EMBL/GenBank/DDBJ databases">
        <title>Hypervirulent multi-drug resistant Proteus mirabilis strain with mosaic plasmid.</title>
        <authorList>
            <person name="Shelenkov A."/>
            <person name="Mikhaylova Y.V."/>
            <person name="Yanushevich Y.G."/>
            <person name="Petrova L."/>
            <person name="Fomina V."/>
            <person name="Zamyatin M."/>
            <person name="Shagin D."/>
        </authorList>
    </citation>
    <scope>NUCLEOTIDE SEQUENCE</scope>
    <source>
        <strain evidence="1">CriePir89</strain>
    </source>
</reference>
<evidence type="ECO:0000313" key="1">
    <source>
        <dbReference type="EMBL" id="QLJ18332.1"/>
    </source>
</evidence>
<organism evidence="1">
    <name type="scientific">Proteus mirabilis</name>
    <dbReference type="NCBI Taxonomy" id="584"/>
    <lineage>
        <taxon>Bacteria</taxon>
        <taxon>Pseudomonadati</taxon>
        <taxon>Pseudomonadota</taxon>
        <taxon>Gammaproteobacteria</taxon>
        <taxon>Enterobacterales</taxon>
        <taxon>Morganellaceae</taxon>
        <taxon>Proteus</taxon>
    </lineage>
</organism>
<proteinExistence type="predicted"/>
<dbReference type="EMBL" id="CP059056">
    <property type="protein sequence ID" value="QLJ18332.1"/>
    <property type="molecule type" value="Genomic_DNA"/>
</dbReference>
<gene>
    <name evidence="1" type="ORF">HZ283_14930</name>
</gene>
<dbReference type="Gene3D" id="3.40.140.120">
    <property type="match status" value="1"/>
</dbReference>
<protein>
    <submittedName>
        <fullName evidence="1">Phage portal protein</fullName>
    </submittedName>
</protein>
<name>A0A7D5W312_PROMI</name>
<dbReference type="AlphaFoldDB" id="A0A7D5W312"/>
<dbReference type="RefSeq" id="WP_196540063.1">
    <property type="nucleotide sequence ID" value="NZ_CP185292.1"/>
</dbReference>
<dbReference type="Gene3D" id="3.30.1120.70">
    <property type="match status" value="1"/>
</dbReference>
<dbReference type="InterPro" id="IPR006427">
    <property type="entry name" value="Portal_HK97"/>
</dbReference>
<sequence>MGTLKKPGRVKSAILNWMGIPISLADGTFWGEWSGKSSSGKTVTADNALQLSAVWSCVRLLSESISTLPLKIYKTNIDGSRELAKQHPAYTVLCRRPNSEMTPSRFMLMVVASLCLRGNAFIEKLYIGSKLVSLNPLLPQYMVVKRLDNGRLEYIYTDSKSGKRVIRDKNIMHIRGFGMDGVCGMIPIQVGRDVIGTALSTDEAAGKVFENGLQTSGLLTSKTALKPDQRERLRKHLTTFSGSKNAGKVMILEADLSFQNVTMNPETAQLLQSRGYSIEEICRWFRVPPFMVGHADKQSSWASSVEGMNMQFLTNTLRPLLVNIEQEINRCLLDSDDDYYAEFSVEGLLRADSAGRSAYYTTALQNGWMSRNDVRRLENLPPIEGGDIYTVQLNLTPLDQLGQEASSNEAEKLKAQITNWLFPEGNPITPHSQNNQPHSEE</sequence>
<dbReference type="Gene3D" id="1.20.1270.210">
    <property type="match status" value="1"/>
</dbReference>
<dbReference type="NCBIfam" id="TIGR01537">
    <property type="entry name" value="portal_HK97"/>
    <property type="match status" value="1"/>
</dbReference>